<name>A0AAE1D0R6_9GAST</name>
<accession>A0AAE1D0R6</accession>
<protein>
    <recommendedName>
        <fullName evidence="3">Phosphatidylserine Lipase ABHD16 N-terminal domain-containing protein</fullName>
    </recommendedName>
</protein>
<feature type="transmembrane region" description="Helical" evidence="2">
    <location>
        <begin position="43"/>
        <end position="66"/>
    </location>
</feature>
<feature type="region of interest" description="Disordered" evidence="1">
    <location>
        <begin position="128"/>
        <end position="187"/>
    </location>
</feature>
<evidence type="ECO:0000256" key="1">
    <source>
        <dbReference type="SAM" id="MobiDB-lite"/>
    </source>
</evidence>
<dbReference type="Pfam" id="PF22990">
    <property type="entry name" value="ABHD16_N"/>
    <property type="match status" value="1"/>
</dbReference>
<keyword evidence="2" id="KW-1133">Transmembrane helix</keyword>
<dbReference type="Proteomes" id="UP001283361">
    <property type="component" value="Unassembled WGS sequence"/>
</dbReference>
<evidence type="ECO:0000259" key="3">
    <source>
        <dbReference type="Pfam" id="PF22990"/>
    </source>
</evidence>
<evidence type="ECO:0000313" key="5">
    <source>
        <dbReference type="Proteomes" id="UP001283361"/>
    </source>
</evidence>
<comment type="caution">
    <text evidence="4">The sequence shown here is derived from an EMBL/GenBank/DDBJ whole genome shotgun (WGS) entry which is preliminary data.</text>
</comment>
<gene>
    <name evidence="4" type="ORF">RRG08_041283</name>
</gene>
<feature type="transmembrane region" description="Helical" evidence="2">
    <location>
        <begin position="78"/>
        <end position="96"/>
    </location>
</feature>
<keyword evidence="2" id="KW-0472">Membrane</keyword>
<dbReference type="AlphaFoldDB" id="A0AAE1D0R6"/>
<keyword evidence="2" id="KW-0812">Transmembrane</keyword>
<evidence type="ECO:0000313" key="4">
    <source>
        <dbReference type="EMBL" id="KAK3750254.1"/>
    </source>
</evidence>
<evidence type="ECO:0000256" key="2">
    <source>
        <dbReference type="SAM" id="Phobius"/>
    </source>
</evidence>
<organism evidence="4 5">
    <name type="scientific">Elysia crispata</name>
    <name type="common">lettuce slug</name>
    <dbReference type="NCBI Taxonomy" id="231223"/>
    <lineage>
        <taxon>Eukaryota</taxon>
        <taxon>Metazoa</taxon>
        <taxon>Spiralia</taxon>
        <taxon>Lophotrochozoa</taxon>
        <taxon>Mollusca</taxon>
        <taxon>Gastropoda</taxon>
        <taxon>Heterobranchia</taxon>
        <taxon>Euthyneura</taxon>
        <taxon>Panpulmonata</taxon>
        <taxon>Sacoglossa</taxon>
        <taxon>Placobranchoidea</taxon>
        <taxon>Plakobranchidae</taxon>
        <taxon>Elysia</taxon>
    </lineage>
</organism>
<feature type="compositionally biased region" description="Low complexity" evidence="1">
    <location>
        <begin position="135"/>
        <end position="147"/>
    </location>
</feature>
<feature type="domain" description="Phosphatidylserine Lipase ABHD16 N-terminal" evidence="3">
    <location>
        <begin position="9"/>
        <end position="121"/>
    </location>
</feature>
<dbReference type="InterPro" id="IPR054518">
    <property type="entry name" value="ABHD16_N"/>
</dbReference>
<keyword evidence="5" id="KW-1185">Reference proteome</keyword>
<reference evidence="4" key="1">
    <citation type="journal article" date="2023" name="G3 (Bethesda)">
        <title>A reference genome for the long-term kleptoplast-retaining sea slug Elysia crispata morphotype clarki.</title>
        <authorList>
            <person name="Eastman K.E."/>
            <person name="Pendleton A.L."/>
            <person name="Shaikh M.A."/>
            <person name="Suttiyut T."/>
            <person name="Ogas R."/>
            <person name="Tomko P."/>
            <person name="Gavelis G."/>
            <person name="Widhalm J.R."/>
            <person name="Wisecaver J.H."/>
        </authorList>
    </citation>
    <scope>NUCLEOTIDE SEQUENCE</scope>
    <source>
        <strain evidence="4">ECLA1</strain>
    </source>
</reference>
<proteinExistence type="predicted"/>
<sequence>MAEVGSTIIWTFYGPRLLRIMRRGEIAGYNYQPNFLESFSDRIFHAIKAAFSATYWCSPIVVVMMYRRGYFNIEGVQGLSKMALSVFAVYALAFFFRGIGRLSNADYRNFMGAFVQAKNNPCLRTRMSDEEENDGQTPQPTPKTGGPNAVQKQDWHPDLALCSEHSSDSETPETPSPSLSNDCRCRS</sequence>
<dbReference type="EMBL" id="JAWDGP010005893">
    <property type="protein sequence ID" value="KAK3750254.1"/>
    <property type="molecule type" value="Genomic_DNA"/>
</dbReference>